<evidence type="ECO:0000256" key="2">
    <source>
        <dbReference type="SAM" id="Phobius"/>
    </source>
</evidence>
<feature type="region of interest" description="Disordered" evidence="1">
    <location>
        <begin position="106"/>
        <end position="136"/>
    </location>
</feature>
<dbReference type="Proteomes" id="UP000053237">
    <property type="component" value="Unassembled WGS sequence"/>
</dbReference>
<evidence type="ECO:0000313" key="5">
    <source>
        <dbReference type="Proteomes" id="UP000053237"/>
    </source>
</evidence>
<sequence length="218" mass="23246">MVLVRGESPERESTKTCVEREMSEVSVQGAEGVFCTVPEPCAGVVDHITRFACPSPGDVDQSGLHTLKYGSCCAMLSNGVIGCVAMNTSDTSEQCLPPPTWYKSPVSLSSSSSENDAEPDTLVRGKASNKINDDPDDLMKQTQSTAVKKGTGLTTTWIILIAVMPCVAIAVFIGAVAFRKKKKSPEQGDKVELDGSEAGDMSTYANMPITPKEEVHLL</sequence>
<organism evidence="3 5">
    <name type="scientific">Albugo candida</name>
    <dbReference type="NCBI Taxonomy" id="65357"/>
    <lineage>
        <taxon>Eukaryota</taxon>
        <taxon>Sar</taxon>
        <taxon>Stramenopiles</taxon>
        <taxon>Oomycota</taxon>
        <taxon>Peronosporomycetes</taxon>
        <taxon>Albuginales</taxon>
        <taxon>Albuginaceae</taxon>
        <taxon>Albugo</taxon>
    </lineage>
</organism>
<dbReference type="EMBL" id="CAIX01000059">
    <property type="protein sequence ID" value="CCI43951.1"/>
    <property type="molecule type" value="Genomic_DNA"/>
</dbReference>
<evidence type="ECO:0000313" key="3">
    <source>
        <dbReference type="EMBL" id="CCI43951.1"/>
    </source>
</evidence>
<dbReference type="OrthoDB" id="163959at2759"/>
<comment type="caution">
    <text evidence="3">The sequence shown here is derived from an EMBL/GenBank/DDBJ whole genome shotgun (WGS) entry which is preliminary data.</text>
</comment>
<keyword evidence="5" id="KW-1185">Reference proteome</keyword>
<protein>
    <submittedName>
        <fullName evidence="3">Uncharacterized protein</fullName>
    </submittedName>
</protein>
<feature type="region of interest" description="Disordered" evidence="1">
    <location>
        <begin position="184"/>
        <end position="218"/>
    </location>
</feature>
<dbReference type="STRING" id="65357.A0A024GAS5"/>
<keyword evidence="2" id="KW-1133">Transmembrane helix</keyword>
<evidence type="ECO:0000313" key="4">
    <source>
        <dbReference type="EMBL" id="CCI45408.1"/>
    </source>
</evidence>
<feature type="transmembrane region" description="Helical" evidence="2">
    <location>
        <begin position="157"/>
        <end position="178"/>
    </location>
</feature>
<proteinExistence type="predicted"/>
<dbReference type="AlphaFoldDB" id="A0A024GAS5"/>
<reference evidence="3 5" key="1">
    <citation type="submission" date="2012-05" db="EMBL/GenBank/DDBJ databases">
        <title>Recombination and specialization in a pathogen metapopulation.</title>
        <authorList>
            <person name="Gardiner A."/>
            <person name="Kemen E."/>
            <person name="Schultz-Larsen T."/>
            <person name="MacLean D."/>
            <person name="Van Oosterhout C."/>
            <person name="Jones J.D.G."/>
        </authorList>
    </citation>
    <scope>NUCLEOTIDE SEQUENCE [LARGE SCALE GENOMIC DNA]</scope>
    <source>
        <strain evidence="3 5">Ac Nc2</strain>
    </source>
</reference>
<name>A0A024GAS5_9STRA</name>
<accession>A0A024GAS5</accession>
<keyword evidence="2" id="KW-0472">Membrane</keyword>
<keyword evidence="2" id="KW-0812">Transmembrane</keyword>
<gene>
    <name evidence="3" type="ORF">BN9_047350</name>
    <name evidence="4" type="ORF">BN9_063050</name>
</gene>
<dbReference type="InParanoid" id="A0A024GAS5"/>
<evidence type="ECO:0000256" key="1">
    <source>
        <dbReference type="SAM" id="MobiDB-lite"/>
    </source>
</evidence>
<dbReference type="EMBL" id="CAIX01000097">
    <property type="protein sequence ID" value="CCI45408.1"/>
    <property type="molecule type" value="Genomic_DNA"/>
</dbReference>
<feature type="compositionally biased region" description="Basic and acidic residues" evidence="1">
    <location>
        <begin position="184"/>
        <end position="193"/>
    </location>
</feature>